<gene>
    <name evidence="6" type="ORF">BOX15_Mlig026394g1</name>
</gene>
<accession>A0A267GXP5</accession>
<dbReference type="Proteomes" id="UP000215902">
    <property type="component" value="Unassembled WGS sequence"/>
</dbReference>
<dbReference type="InterPro" id="IPR003593">
    <property type="entry name" value="AAA+_ATPase"/>
</dbReference>
<dbReference type="InterPro" id="IPR027417">
    <property type="entry name" value="P-loop_NTPase"/>
</dbReference>
<dbReference type="AlphaFoldDB" id="A0A267GXP5"/>
<dbReference type="SUPFAM" id="SSF52540">
    <property type="entry name" value="P-loop containing nucleoside triphosphate hydrolases"/>
    <property type="match status" value="1"/>
</dbReference>
<dbReference type="CDD" id="cd00009">
    <property type="entry name" value="AAA"/>
    <property type="match status" value="1"/>
</dbReference>
<feature type="region of interest" description="Disordered" evidence="4">
    <location>
        <begin position="42"/>
        <end position="125"/>
    </location>
</feature>
<evidence type="ECO:0000256" key="3">
    <source>
        <dbReference type="ARBA" id="ARBA00043975"/>
    </source>
</evidence>
<feature type="region of interest" description="Disordered" evidence="4">
    <location>
        <begin position="743"/>
        <end position="769"/>
    </location>
</feature>
<organism evidence="6 7">
    <name type="scientific">Macrostomum lignano</name>
    <dbReference type="NCBI Taxonomy" id="282301"/>
    <lineage>
        <taxon>Eukaryota</taxon>
        <taxon>Metazoa</taxon>
        <taxon>Spiralia</taxon>
        <taxon>Lophotrochozoa</taxon>
        <taxon>Platyhelminthes</taxon>
        <taxon>Rhabditophora</taxon>
        <taxon>Macrostomorpha</taxon>
        <taxon>Macrostomida</taxon>
        <taxon>Macrostomidae</taxon>
        <taxon>Macrostomum</taxon>
    </lineage>
</organism>
<evidence type="ECO:0000256" key="1">
    <source>
        <dbReference type="ARBA" id="ARBA00004123"/>
    </source>
</evidence>
<dbReference type="PANTHER" id="PTHR46765">
    <property type="entry name" value="P-LOOP CONTAINING NUCLEOSIDE TRIPHOSPHATE HYDROLASES SUPERFAMILY PROTEIN"/>
    <property type="match status" value="1"/>
</dbReference>
<feature type="compositionally biased region" description="Polar residues" evidence="4">
    <location>
        <begin position="68"/>
        <end position="85"/>
    </location>
</feature>
<sequence length="927" mass="99867">SYHSAHLLIIDIKTMDDEEFDRLLEDELELLREMEEADVAIVASSSASAKETTAEAGGQRKRPIESVDPSSSTCLSNSIEQQQTVKRPRIDPISEALPQQQNSNSDSDLPEQSPPKSIQKPAEPAWRYHRTVPIVGKEFCSVTGSQGQRIYLSIRDAAAFDNFLDDSADQSIGAAKRTLEGYSLLGKKGGELRDQAVAENRRRQQRLNAWRAAATATAAADRSTKSSATPTELWVSKYSPKSYMDLLSDEATNRALLHWLKSWDHSVFGRPRRQSVIPAAAAVAVGEDDDNGDGRQQRRQFKQQEAEARENQPPEYDESGRPYFKVALLWGPPGRGKTTLAHTAARQCGYNVVEMNASDDRSVDQFRVRLDAVARSRGSVRLGGTGGDGDGSPSLVPGCLVLDEIDGAPAPAVDALVACLKAAPKKRGNQRPLMRPVICVCNDPFVPALRHLRPLALQLRLPDPPQAGLVNRLLEVCRAEGLPADRLAVAGLATRHGGDLRSCLQALQFMGEAGPDASHSVVGRRDTGESLMSILGRLFSRQPLDSSVLAACSESDERLAECLHHNYPLAARDTKRAAAVADWLRFHDILGAVCFSGRQNDAFALAKYAPFALLACRHQLAGRRAPRLSLPPPELRGLALQQLQSQRAGIAKGVLTDLPPACRIGRDCLVLDLAPCLLDILQPSLRPVSTHLYTAKERRDLATLVDCMICYGLHYTQQRSPDGQMQFALEPPLDQLVRFSEPPAAAPPAATTTTSTTSTSAGRRPPLSGAVKQLVARELQAERLRRADAAAAARLGPTAPTSASTTGASAPAKSTSTPERRRLADTVRGLAPSAAATASAAASASAPAPVVRDFFGRPISTPAAAAAAAAPAAAEKLPTSTASAGPKSLLNDRIWFRFNEGFSNAVRRPVRVRTFHNLLDAYQKSGS</sequence>
<feature type="compositionally biased region" description="Low complexity" evidence="4">
    <location>
        <begin position="747"/>
        <end position="761"/>
    </location>
</feature>
<evidence type="ECO:0000313" key="7">
    <source>
        <dbReference type="Proteomes" id="UP000215902"/>
    </source>
</evidence>
<comment type="similarity">
    <text evidence="3">Belongs to the activator 1 small subunits family. CTF18 subfamily.</text>
</comment>
<reference evidence="6 7" key="1">
    <citation type="submission" date="2017-06" db="EMBL/GenBank/DDBJ databases">
        <title>A platform for efficient transgenesis in Macrostomum lignano, a flatworm model organism for stem cell research.</title>
        <authorList>
            <person name="Berezikov E."/>
        </authorList>
    </citation>
    <scope>NUCLEOTIDE SEQUENCE [LARGE SCALE GENOMIC DNA]</scope>
    <source>
        <strain evidence="6">DV1</strain>
        <tissue evidence="6">Whole organism</tissue>
    </source>
</reference>
<protein>
    <recommendedName>
        <fullName evidence="5">AAA+ ATPase domain-containing protein</fullName>
    </recommendedName>
</protein>
<dbReference type="SMART" id="SM00382">
    <property type="entry name" value="AAA"/>
    <property type="match status" value="1"/>
</dbReference>
<dbReference type="Gene3D" id="3.40.50.300">
    <property type="entry name" value="P-loop containing nucleotide triphosphate hydrolases"/>
    <property type="match status" value="1"/>
</dbReference>
<evidence type="ECO:0000259" key="5">
    <source>
        <dbReference type="SMART" id="SM00382"/>
    </source>
</evidence>
<feature type="region of interest" description="Disordered" evidence="4">
    <location>
        <begin position="284"/>
        <end position="319"/>
    </location>
</feature>
<dbReference type="GO" id="GO:0005634">
    <property type="term" value="C:nucleus"/>
    <property type="evidence" value="ECO:0007669"/>
    <property type="project" value="UniProtKB-SubCell"/>
</dbReference>
<comment type="subcellular location">
    <subcellularLocation>
        <location evidence="1">Nucleus</location>
    </subcellularLocation>
</comment>
<feature type="compositionally biased region" description="Low complexity" evidence="4">
    <location>
        <begin position="42"/>
        <end position="56"/>
    </location>
</feature>
<dbReference type="Pfam" id="PF00004">
    <property type="entry name" value="AAA"/>
    <property type="match status" value="1"/>
</dbReference>
<dbReference type="STRING" id="282301.A0A267GXP5"/>
<proteinExistence type="inferred from homology"/>
<keyword evidence="2" id="KW-0539">Nucleus</keyword>
<keyword evidence="7" id="KW-1185">Reference proteome</keyword>
<dbReference type="GO" id="GO:0016887">
    <property type="term" value="F:ATP hydrolysis activity"/>
    <property type="evidence" value="ECO:0007669"/>
    <property type="project" value="InterPro"/>
</dbReference>
<feature type="region of interest" description="Disordered" evidence="4">
    <location>
        <begin position="788"/>
        <end position="822"/>
    </location>
</feature>
<evidence type="ECO:0000313" key="6">
    <source>
        <dbReference type="EMBL" id="PAA90798.1"/>
    </source>
</evidence>
<comment type="caution">
    <text evidence="6">The sequence shown here is derived from an EMBL/GenBank/DDBJ whole genome shotgun (WGS) entry which is preliminary data.</text>
</comment>
<feature type="compositionally biased region" description="Basic and acidic residues" evidence="4">
    <location>
        <begin position="292"/>
        <end position="312"/>
    </location>
</feature>
<feature type="domain" description="AAA+ ATPase" evidence="5">
    <location>
        <begin position="323"/>
        <end position="463"/>
    </location>
</feature>
<dbReference type="PANTHER" id="PTHR46765:SF1">
    <property type="entry name" value="P-LOOP CONTAINING NUCLEOSIDE TRIPHOSPHATE HYDROLASES SUPERFAMILY PROTEIN"/>
    <property type="match status" value="1"/>
</dbReference>
<dbReference type="InterPro" id="IPR003959">
    <property type="entry name" value="ATPase_AAA_core"/>
</dbReference>
<feature type="compositionally biased region" description="Polar residues" evidence="4">
    <location>
        <begin position="97"/>
        <end position="107"/>
    </location>
</feature>
<dbReference type="OrthoDB" id="2195431at2759"/>
<name>A0A267GXP5_9PLAT</name>
<dbReference type="Gene3D" id="1.10.8.60">
    <property type="match status" value="1"/>
</dbReference>
<evidence type="ECO:0000256" key="4">
    <source>
        <dbReference type="SAM" id="MobiDB-lite"/>
    </source>
</evidence>
<feature type="non-terminal residue" evidence="6">
    <location>
        <position position="1"/>
    </location>
</feature>
<dbReference type="InterPro" id="IPR053016">
    <property type="entry name" value="CTF18-RFC_complex"/>
</dbReference>
<feature type="compositionally biased region" description="Low complexity" evidence="4">
    <location>
        <begin position="789"/>
        <end position="817"/>
    </location>
</feature>
<dbReference type="EMBL" id="NIVC01000103">
    <property type="protein sequence ID" value="PAA90798.1"/>
    <property type="molecule type" value="Genomic_DNA"/>
</dbReference>
<evidence type="ECO:0000256" key="2">
    <source>
        <dbReference type="ARBA" id="ARBA00023242"/>
    </source>
</evidence>
<dbReference type="GO" id="GO:0005524">
    <property type="term" value="F:ATP binding"/>
    <property type="evidence" value="ECO:0007669"/>
    <property type="project" value="InterPro"/>
</dbReference>